<feature type="coiled-coil region" evidence="12">
    <location>
        <begin position="495"/>
        <end position="529"/>
    </location>
</feature>
<dbReference type="InterPro" id="IPR016132">
    <property type="entry name" value="Phyto_chromo_attachment"/>
</dbReference>
<dbReference type="PANTHER" id="PTHR43304">
    <property type="entry name" value="PHYTOCHROME-LIKE PROTEIN CPH1"/>
    <property type="match status" value="1"/>
</dbReference>
<dbReference type="Gene3D" id="3.30.565.10">
    <property type="entry name" value="Histidine kinase-like ATPase, C-terminal domain"/>
    <property type="match status" value="1"/>
</dbReference>
<dbReference type="Proteomes" id="UP000256708">
    <property type="component" value="Unassembled WGS sequence"/>
</dbReference>
<dbReference type="SUPFAM" id="SSF55781">
    <property type="entry name" value="GAF domain-like"/>
    <property type="match status" value="2"/>
</dbReference>
<accession>A0A3D8L9B6</accession>
<dbReference type="OrthoDB" id="9766459at2"/>
<evidence type="ECO:0000259" key="14">
    <source>
        <dbReference type="PROSITE" id="PS50109"/>
    </source>
</evidence>
<dbReference type="SUPFAM" id="SSF47384">
    <property type="entry name" value="Homodimeric domain of signal transducing histidine kinase"/>
    <property type="match status" value="1"/>
</dbReference>
<dbReference type="EMBL" id="QRGR01000019">
    <property type="protein sequence ID" value="RDV13995.1"/>
    <property type="molecule type" value="Genomic_DNA"/>
</dbReference>
<dbReference type="SMART" id="SM00387">
    <property type="entry name" value="HATPase_c"/>
    <property type="match status" value="1"/>
</dbReference>
<dbReference type="GO" id="GO:0006355">
    <property type="term" value="P:regulation of DNA-templated transcription"/>
    <property type="evidence" value="ECO:0007669"/>
    <property type="project" value="InterPro"/>
</dbReference>
<dbReference type="InterPro" id="IPR005467">
    <property type="entry name" value="His_kinase_dom"/>
</dbReference>
<dbReference type="PROSITE" id="PS50046">
    <property type="entry name" value="PHYTOCHROME_2"/>
    <property type="match status" value="1"/>
</dbReference>
<dbReference type="GO" id="GO:0009881">
    <property type="term" value="F:photoreceptor activity"/>
    <property type="evidence" value="ECO:0007669"/>
    <property type="project" value="UniProtKB-KW"/>
</dbReference>
<dbReference type="GO" id="GO:0009584">
    <property type="term" value="P:detection of visible light"/>
    <property type="evidence" value="ECO:0007669"/>
    <property type="project" value="InterPro"/>
</dbReference>
<evidence type="ECO:0000256" key="10">
    <source>
        <dbReference type="ARBA" id="ARBA00022991"/>
    </source>
</evidence>
<evidence type="ECO:0000256" key="11">
    <source>
        <dbReference type="ARBA" id="ARBA00023170"/>
    </source>
</evidence>
<dbReference type="InterPro" id="IPR013654">
    <property type="entry name" value="PAS_2"/>
</dbReference>
<evidence type="ECO:0000256" key="7">
    <source>
        <dbReference type="ARBA" id="ARBA00022606"/>
    </source>
</evidence>
<keyword evidence="10" id="KW-0157">Chromophore</keyword>
<keyword evidence="7" id="KW-0716">Sensory transduction</keyword>
<evidence type="ECO:0000256" key="9">
    <source>
        <dbReference type="ARBA" id="ARBA00022777"/>
    </source>
</evidence>
<comment type="caution">
    <text evidence="15">The sequence shown here is derived from an EMBL/GenBank/DDBJ whole genome shotgun (WGS) entry which is preliminary data.</text>
</comment>
<dbReference type="Gene3D" id="3.30.450.40">
    <property type="match status" value="1"/>
</dbReference>
<reference evidence="16" key="1">
    <citation type="submission" date="2018-08" db="EMBL/GenBank/DDBJ databases">
        <authorList>
            <person name="Liu Z.-W."/>
            <person name="Du Z.-J."/>
        </authorList>
    </citation>
    <scope>NUCLEOTIDE SEQUENCE [LARGE SCALE GENOMIC DNA]</scope>
    <source>
        <strain evidence="16">H4X</strain>
    </source>
</reference>
<dbReference type="Pfam" id="PF08446">
    <property type="entry name" value="PAS_2"/>
    <property type="match status" value="1"/>
</dbReference>
<dbReference type="PANTHER" id="PTHR43304:SF1">
    <property type="entry name" value="PAC DOMAIN-CONTAINING PROTEIN"/>
    <property type="match status" value="1"/>
</dbReference>
<dbReference type="InterPro" id="IPR003018">
    <property type="entry name" value="GAF"/>
</dbReference>
<dbReference type="AlphaFoldDB" id="A0A3D8L9B6"/>
<gene>
    <name evidence="15" type="ORF">DXT99_16990</name>
</gene>
<dbReference type="Pfam" id="PF01590">
    <property type="entry name" value="GAF"/>
    <property type="match status" value="1"/>
</dbReference>
<evidence type="ECO:0000256" key="6">
    <source>
        <dbReference type="ARBA" id="ARBA00022553"/>
    </source>
</evidence>
<dbReference type="Gene3D" id="1.10.287.130">
    <property type="match status" value="1"/>
</dbReference>
<organism evidence="15 16">
    <name type="scientific">Pontibacter diazotrophicus</name>
    <dbReference type="NCBI Taxonomy" id="1400979"/>
    <lineage>
        <taxon>Bacteria</taxon>
        <taxon>Pseudomonadati</taxon>
        <taxon>Bacteroidota</taxon>
        <taxon>Cytophagia</taxon>
        <taxon>Cytophagales</taxon>
        <taxon>Hymenobacteraceae</taxon>
        <taxon>Pontibacter</taxon>
    </lineage>
</organism>
<dbReference type="Gene3D" id="3.30.450.20">
    <property type="entry name" value="PAS domain"/>
    <property type="match status" value="1"/>
</dbReference>
<name>A0A3D8L9B6_9BACT</name>
<dbReference type="InterPro" id="IPR001294">
    <property type="entry name" value="Phytochrome"/>
</dbReference>
<dbReference type="InterPro" id="IPR036890">
    <property type="entry name" value="HATPase_C_sf"/>
</dbReference>
<evidence type="ECO:0000256" key="3">
    <source>
        <dbReference type="ARBA" id="ARBA00011738"/>
    </source>
</evidence>
<keyword evidence="16" id="KW-1185">Reference proteome</keyword>
<dbReference type="InterPro" id="IPR013515">
    <property type="entry name" value="Phytochrome_cen-reg"/>
</dbReference>
<keyword evidence="12" id="KW-0175">Coiled coil</keyword>
<dbReference type="Gene3D" id="3.30.450.270">
    <property type="match status" value="1"/>
</dbReference>
<dbReference type="InterPro" id="IPR035965">
    <property type="entry name" value="PAS-like_dom_sf"/>
</dbReference>
<feature type="domain" description="Histidine kinase" evidence="14">
    <location>
        <begin position="532"/>
        <end position="744"/>
    </location>
</feature>
<dbReference type="PROSITE" id="PS50109">
    <property type="entry name" value="HIS_KIN"/>
    <property type="match status" value="1"/>
</dbReference>
<dbReference type="InterPro" id="IPR000014">
    <property type="entry name" value="PAS"/>
</dbReference>
<evidence type="ECO:0000259" key="13">
    <source>
        <dbReference type="PROSITE" id="PS50046"/>
    </source>
</evidence>
<keyword evidence="8" id="KW-0808">Transferase</keyword>
<dbReference type="InterPro" id="IPR036097">
    <property type="entry name" value="HisK_dim/P_sf"/>
</dbReference>
<dbReference type="EC" id="2.7.13.3" evidence="4"/>
<dbReference type="SUPFAM" id="SSF55874">
    <property type="entry name" value="ATPase domain of HSP90 chaperone/DNA topoisomerase II/histidine kinase"/>
    <property type="match status" value="1"/>
</dbReference>
<evidence type="ECO:0000313" key="15">
    <source>
        <dbReference type="EMBL" id="RDV13995.1"/>
    </source>
</evidence>
<protein>
    <recommendedName>
        <fullName evidence="4">histidine kinase</fullName>
        <ecNumber evidence="4">2.7.13.3</ecNumber>
    </recommendedName>
</protein>
<evidence type="ECO:0000256" key="4">
    <source>
        <dbReference type="ARBA" id="ARBA00012438"/>
    </source>
</evidence>
<keyword evidence="6" id="KW-0597">Phosphoprotein</keyword>
<evidence type="ECO:0000256" key="1">
    <source>
        <dbReference type="ARBA" id="ARBA00000085"/>
    </source>
</evidence>
<dbReference type="PRINTS" id="PR01033">
    <property type="entry name" value="PHYTOCHROME"/>
</dbReference>
<dbReference type="Pfam" id="PF02518">
    <property type="entry name" value="HATPase_c"/>
    <property type="match status" value="1"/>
</dbReference>
<evidence type="ECO:0000256" key="8">
    <source>
        <dbReference type="ARBA" id="ARBA00022679"/>
    </source>
</evidence>
<dbReference type="SMART" id="SM00091">
    <property type="entry name" value="PAS"/>
    <property type="match status" value="1"/>
</dbReference>
<dbReference type="Pfam" id="PF00360">
    <property type="entry name" value="PHY"/>
    <property type="match status" value="1"/>
</dbReference>
<comment type="subunit">
    <text evidence="3">Homodimer.</text>
</comment>
<dbReference type="RefSeq" id="WP_115566774.1">
    <property type="nucleotide sequence ID" value="NZ_QRGR01000019.1"/>
</dbReference>
<proteinExistence type="inferred from homology"/>
<dbReference type="InterPro" id="IPR043150">
    <property type="entry name" value="Phytochrome_PHY_sf"/>
</dbReference>
<evidence type="ECO:0000256" key="2">
    <source>
        <dbReference type="ARBA" id="ARBA00006402"/>
    </source>
</evidence>
<dbReference type="SMART" id="SM00065">
    <property type="entry name" value="GAF"/>
    <property type="match status" value="1"/>
</dbReference>
<comment type="similarity">
    <text evidence="2">In the N-terminal section; belongs to the phytochrome family.</text>
</comment>
<keyword evidence="9" id="KW-0418">Kinase</keyword>
<dbReference type="InterPro" id="IPR003594">
    <property type="entry name" value="HATPase_dom"/>
</dbReference>
<dbReference type="GO" id="GO:0000155">
    <property type="term" value="F:phosphorelay sensor kinase activity"/>
    <property type="evidence" value="ECO:0007669"/>
    <property type="project" value="InterPro"/>
</dbReference>
<dbReference type="SUPFAM" id="SSF55785">
    <property type="entry name" value="PYP-like sensor domain (PAS domain)"/>
    <property type="match status" value="1"/>
</dbReference>
<comment type="catalytic activity">
    <reaction evidence="1">
        <text>ATP + protein L-histidine = ADP + protein N-phospho-L-histidine.</text>
        <dbReference type="EC" id="2.7.13.3"/>
    </reaction>
</comment>
<dbReference type="CDD" id="cd00075">
    <property type="entry name" value="HATPase"/>
    <property type="match status" value="1"/>
</dbReference>
<dbReference type="InterPro" id="IPR029016">
    <property type="entry name" value="GAF-like_dom_sf"/>
</dbReference>
<dbReference type="InterPro" id="IPR052162">
    <property type="entry name" value="Sensor_kinase/Photoreceptor"/>
</dbReference>
<keyword evidence="5" id="KW-0600">Photoreceptor protein</keyword>
<evidence type="ECO:0000313" key="16">
    <source>
        <dbReference type="Proteomes" id="UP000256708"/>
    </source>
</evidence>
<feature type="domain" description="Phytochrome chromophore attachment site" evidence="13">
    <location>
        <begin position="143"/>
        <end position="301"/>
    </location>
</feature>
<evidence type="ECO:0000256" key="12">
    <source>
        <dbReference type="SAM" id="Coils"/>
    </source>
</evidence>
<dbReference type="CDD" id="cd00130">
    <property type="entry name" value="PAS"/>
    <property type="match status" value="1"/>
</dbReference>
<evidence type="ECO:0000256" key="5">
    <source>
        <dbReference type="ARBA" id="ARBA00022543"/>
    </source>
</evidence>
<keyword evidence="11" id="KW-0675">Receptor</keyword>
<sequence>MQNYNNLNVDLSNCDTEPIHIIGRIQPHGFLFILDQATLQIEQVSQNVEQYLQIKAEKLLGKHITAICREEEQAKLVEQLNQTHKGSPQLLQLQGQQFFGFLHLEGQKLMLEFEPMPQTTAQGRLENSLAFCHFQYELNEHHVLESQANLLLEFVQQTLGYDRVMLYVFDEDWHGEVIAEKIKPGIRSYLHHHFPSTDIPGPARALLMKKHVRQIPDVHATAVDIMPYMNPTTGKPSNIIRSELRNPSEIHLEYLRNMEVSATLSFSILVRNKLWGLITCHHTTPLFIDYWKRMACNLAAMAFSNAIIASSEKRDVHKFNKQKQLEEALLAQVNLAGDLFKGLFEQQHTLLHLTSCQGAAVYFNSTLRAAGKTPSDDQIRGIIDWLSEKKEERIFSTRELSKHLPAAVHYADTASGLLAVEISRYNKEYILYFKPEIQEKRIWAGDPEKPTASADLRVHPRKSFSRWEEIIKGKSLPWSLNDLEIAQILQKDITAILLRNQANKLKDLNQEMEASAEELRQKNNRLEDFAHIISHNLRSPMSNMQGLYALYKEDPTQETVVEVMKRMNQMIHNMSDTVQDLNLILDVALDQQLQQTKVQVADVIEKQLQNMQAAILKSNALIETDLQVQEIPTSKVYFESILHNLLSNALKYSADGRRPIIKIKTWQEDKQICLAVSDNGMGMDLEKMGHKVFGLYNTFHKGKDSKGIGLYLTKMQVKSLGGDIAVESAPDQGATFEVRFITAQH</sequence>